<gene>
    <name evidence="3" type="ORF">SSX86_007776</name>
</gene>
<evidence type="ECO:0000256" key="2">
    <source>
        <dbReference type="SAM" id="Phobius"/>
    </source>
</evidence>
<feature type="transmembrane region" description="Helical" evidence="2">
    <location>
        <begin position="348"/>
        <end position="369"/>
    </location>
</feature>
<evidence type="ECO:0000256" key="1">
    <source>
        <dbReference type="SAM" id="MobiDB-lite"/>
    </source>
</evidence>
<keyword evidence="2" id="KW-0472">Membrane</keyword>
<keyword evidence="2" id="KW-1133">Transmembrane helix</keyword>
<accession>A0AAP0H6F2</accession>
<evidence type="ECO:0000313" key="3">
    <source>
        <dbReference type="EMBL" id="KAK9073452.1"/>
    </source>
</evidence>
<feature type="region of interest" description="Disordered" evidence="1">
    <location>
        <begin position="1"/>
        <end position="33"/>
    </location>
</feature>
<dbReference type="PANTHER" id="PTHR34835:SF90">
    <property type="entry name" value="AMINOTRANSFERASE-LIKE PLANT MOBILE DOMAIN-CONTAINING PROTEIN"/>
    <property type="match status" value="1"/>
</dbReference>
<sequence>MAECQSNKKPSKSTVQLQGKPGEEDENSSKTMNSGSEKVCQQCNVNDKQLLLVCKICGSNNSCDVCVTQPEWVCPFCCNQIDPKLKASNDDDLQDQFVKASDVFNGWDGTNGWLYESEENPKDTRPVEASDEMNDVGLWKGNDVGRVAKVLLQAVENRFPHTFAPQIRSTPYWLSILKGLHLFIKGFVETVVDALTEDQVTVFEAELNDFEMFGFDLSWARKRLDMVKVLKFGNHPLRLEWLEANARLEKARIEYESATNARKNKALEMAEKFGAEYDVLNGTLGFGMLPGNLGYAMDKGTTSRKAHSESLKVTDFNEKVAPKVNEVARKPLKVQRKSFKKSSSQTGLYMYIFFSFCISQMMFLIYCLYEFTVARKVNEVASKHLKVQRKSFQKSLSQTQTVAPKVNEVASKPLKVQRKSFKKSSSHIQTDQPQVKQKRMSPSVMKNKQVFSSSNLKKFRSLTVRTSPTTLYKALKSLSMVQKRKITDIGFGSLLEFNCSYIPSKLGFFLLDKFDPKSMKLKLKNGDIQITPELIKHIFGIPNGGTPPLSLSSKDSTKDCYVKWHSQFVKEMRPNDLLRKIDESEDDDMVFVLNFIILFLNSIVECTATGACKLDLLERIDEDVDIRSLDWCGYIYDCLKKCNKFGFAFTGPLTVLMLIYLDLTLFKQLETPIDAQPIKFWTGEKLKERQRLEIECGGFGDCEIKRFSEKADVQEQSVPELEVMNTVKEESAEHPS</sequence>
<feature type="compositionally biased region" description="Polar residues" evidence="1">
    <location>
        <begin position="1"/>
        <end position="17"/>
    </location>
</feature>
<evidence type="ECO:0000313" key="4">
    <source>
        <dbReference type="Proteomes" id="UP001408789"/>
    </source>
</evidence>
<protein>
    <submittedName>
        <fullName evidence="3">Uncharacterized protein</fullName>
    </submittedName>
</protein>
<proteinExistence type="predicted"/>
<feature type="transmembrane region" description="Helical" evidence="2">
    <location>
        <begin position="645"/>
        <end position="666"/>
    </location>
</feature>
<reference evidence="3 4" key="1">
    <citation type="submission" date="2024-04" db="EMBL/GenBank/DDBJ databases">
        <title>The reference genome of an endangered Asteraceae, Deinandra increscens subsp. villosa, native to the Central Coast of California.</title>
        <authorList>
            <person name="Guilliams M."/>
            <person name="Hasenstab-Lehman K."/>
            <person name="Meyer R."/>
            <person name="Mcevoy S."/>
        </authorList>
    </citation>
    <scope>NUCLEOTIDE SEQUENCE [LARGE SCALE GENOMIC DNA]</scope>
    <source>
        <tissue evidence="3">Leaf</tissue>
    </source>
</reference>
<keyword evidence="2" id="KW-0812">Transmembrane</keyword>
<dbReference type="Proteomes" id="UP001408789">
    <property type="component" value="Unassembled WGS sequence"/>
</dbReference>
<organism evidence="3 4">
    <name type="scientific">Deinandra increscens subsp. villosa</name>
    <dbReference type="NCBI Taxonomy" id="3103831"/>
    <lineage>
        <taxon>Eukaryota</taxon>
        <taxon>Viridiplantae</taxon>
        <taxon>Streptophyta</taxon>
        <taxon>Embryophyta</taxon>
        <taxon>Tracheophyta</taxon>
        <taxon>Spermatophyta</taxon>
        <taxon>Magnoliopsida</taxon>
        <taxon>eudicotyledons</taxon>
        <taxon>Gunneridae</taxon>
        <taxon>Pentapetalae</taxon>
        <taxon>asterids</taxon>
        <taxon>campanulids</taxon>
        <taxon>Asterales</taxon>
        <taxon>Asteraceae</taxon>
        <taxon>Asteroideae</taxon>
        <taxon>Heliantheae alliance</taxon>
        <taxon>Madieae</taxon>
        <taxon>Madiinae</taxon>
        <taxon>Deinandra</taxon>
    </lineage>
</organism>
<dbReference type="AlphaFoldDB" id="A0AAP0H6F2"/>
<name>A0AAP0H6F2_9ASTR</name>
<keyword evidence="4" id="KW-1185">Reference proteome</keyword>
<dbReference type="PANTHER" id="PTHR34835">
    <property type="entry name" value="OS07G0283600 PROTEIN-RELATED"/>
    <property type="match status" value="1"/>
</dbReference>
<dbReference type="EMBL" id="JBCNJP010000009">
    <property type="protein sequence ID" value="KAK9073452.1"/>
    <property type="molecule type" value="Genomic_DNA"/>
</dbReference>
<comment type="caution">
    <text evidence="3">The sequence shown here is derived from an EMBL/GenBank/DDBJ whole genome shotgun (WGS) entry which is preliminary data.</text>
</comment>